<name>A0A8D8XKI9_9HEMI</name>
<proteinExistence type="predicted"/>
<dbReference type="AlphaFoldDB" id="A0A8D8XKI9"/>
<feature type="transmembrane region" description="Helical" evidence="1">
    <location>
        <begin position="112"/>
        <end position="133"/>
    </location>
</feature>
<evidence type="ECO:0000313" key="2">
    <source>
        <dbReference type="EMBL" id="CAG6698853.1"/>
    </source>
</evidence>
<keyword evidence="1" id="KW-0812">Transmembrane</keyword>
<feature type="transmembrane region" description="Helical" evidence="1">
    <location>
        <begin position="76"/>
        <end position="100"/>
    </location>
</feature>
<organism evidence="2">
    <name type="scientific">Cacopsylla melanoneura</name>
    <dbReference type="NCBI Taxonomy" id="428564"/>
    <lineage>
        <taxon>Eukaryota</taxon>
        <taxon>Metazoa</taxon>
        <taxon>Ecdysozoa</taxon>
        <taxon>Arthropoda</taxon>
        <taxon>Hexapoda</taxon>
        <taxon>Insecta</taxon>
        <taxon>Pterygota</taxon>
        <taxon>Neoptera</taxon>
        <taxon>Paraneoptera</taxon>
        <taxon>Hemiptera</taxon>
        <taxon>Sternorrhyncha</taxon>
        <taxon>Psylloidea</taxon>
        <taxon>Psyllidae</taxon>
        <taxon>Psyllinae</taxon>
        <taxon>Cacopsylla</taxon>
    </lineage>
</organism>
<sequence>MNLLHCPRFGTIHHSWSHHCFVHFSFHLSLPVHPCCSHSMSQLTIHFFLSTIDPRYLNLSTTFSSSPSRCTLCPSFIPKFSCTVFILLIFIPLFSTFFHFSNSISISSFITFYLNIIKFNRLNFYIVILSFLIF</sequence>
<reference evidence="2" key="1">
    <citation type="submission" date="2021-05" db="EMBL/GenBank/DDBJ databases">
        <authorList>
            <person name="Alioto T."/>
            <person name="Alioto T."/>
            <person name="Gomez Garrido J."/>
        </authorList>
    </citation>
    <scope>NUCLEOTIDE SEQUENCE</scope>
</reference>
<accession>A0A8D8XKI9</accession>
<dbReference type="EMBL" id="HBUF01338802">
    <property type="protein sequence ID" value="CAG6698853.1"/>
    <property type="molecule type" value="Transcribed_RNA"/>
</dbReference>
<keyword evidence="1" id="KW-1133">Transmembrane helix</keyword>
<evidence type="ECO:0000256" key="1">
    <source>
        <dbReference type="SAM" id="Phobius"/>
    </source>
</evidence>
<protein>
    <submittedName>
        <fullName evidence="2">Uncharacterized protein</fullName>
    </submittedName>
</protein>
<keyword evidence="1" id="KW-0472">Membrane</keyword>